<sequence>MSTQAIVNYHRSDIESQVYHIDADGIPGNIISPNLDPVTVSVLDVRQGEASVNFQDDSLVFRQSSTSVADFESSSSWKEIYNQELSTLLIREIGAKEVIVFDHTVRVDDPEAERKPARNVHSDYSPDGAISRLIDVLGEEKSSQWSQGHYGFVNVWRPIQFPVISAPLGFVRPRSVNCDDWVGVKLVYPDRIGKIMGLYANNKHEWVFLSNMQPEEVAILNIYDSRGLASIGHSALDLVDGRAAVRKSIESRTLVRY</sequence>
<keyword evidence="2" id="KW-1185">Reference proteome</keyword>
<protein>
    <submittedName>
        <fullName evidence="1">CmcJ/NvfI family oxidoreductase</fullName>
    </submittedName>
</protein>
<organism evidence="1 2">
    <name type="scientific">Sessilibacter corallicola</name>
    <dbReference type="NCBI Taxonomy" id="2904075"/>
    <lineage>
        <taxon>Bacteria</taxon>
        <taxon>Pseudomonadati</taxon>
        <taxon>Pseudomonadota</taxon>
        <taxon>Gammaproteobacteria</taxon>
        <taxon>Cellvibrionales</taxon>
        <taxon>Cellvibrionaceae</taxon>
        <taxon>Sessilibacter</taxon>
    </lineage>
</organism>
<dbReference type="PANTHER" id="PTHR34598:SF3">
    <property type="entry name" value="OXIDOREDUCTASE AN1597"/>
    <property type="match status" value="1"/>
</dbReference>
<name>A0ABQ0AET3_9GAMM</name>
<dbReference type="NCBIfam" id="NF041278">
    <property type="entry name" value="CmcJ_NvfI_EfuI"/>
    <property type="match status" value="1"/>
</dbReference>
<evidence type="ECO:0000313" key="2">
    <source>
        <dbReference type="Proteomes" id="UP001465153"/>
    </source>
</evidence>
<dbReference type="RefSeq" id="WP_353304402.1">
    <property type="nucleotide sequence ID" value="NZ_BAABWN010000018.1"/>
</dbReference>
<comment type="caution">
    <text evidence="1">The sequence shown here is derived from an EMBL/GenBank/DDBJ whole genome shotgun (WGS) entry which is preliminary data.</text>
</comment>
<dbReference type="EMBL" id="BAABWN010000018">
    <property type="protein sequence ID" value="GAA6170048.1"/>
    <property type="molecule type" value="Genomic_DNA"/>
</dbReference>
<reference evidence="1 2" key="1">
    <citation type="submission" date="2024-04" db="EMBL/GenBank/DDBJ databases">
        <title>Draft genome sequence of Sessilibacter corallicola NBRC 116591.</title>
        <authorList>
            <person name="Miyakawa T."/>
            <person name="Kusuya Y."/>
            <person name="Miura T."/>
        </authorList>
    </citation>
    <scope>NUCLEOTIDE SEQUENCE [LARGE SCALE GENOMIC DNA]</scope>
    <source>
        <strain evidence="1 2">KU-00831-HH</strain>
    </source>
</reference>
<dbReference type="PANTHER" id="PTHR34598">
    <property type="entry name" value="BLL6449 PROTEIN"/>
    <property type="match status" value="1"/>
</dbReference>
<dbReference type="Proteomes" id="UP001465153">
    <property type="component" value="Unassembled WGS sequence"/>
</dbReference>
<proteinExistence type="predicted"/>
<evidence type="ECO:0000313" key="1">
    <source>
        <dbReference type="EMBL" id="GAA6170048.1"/>
    </source>
</evidence>
<dbReference type="InterPro" id="IPR044053">
    <property type="entry name" value="AsaB-like"/>
</dbReference>
<accession>A0ABQ0AET3</accession>
<gene>
    <name evidence="1" type="ORF">NBRC116591_38600</name>
</gene>